<feature type="compositionally biased region" description="Polar residues" evidence="1">
    <location>
        <begin position="1"/>
        <end position="20"/>
    </location>
</feature>
<keyword evidence="3" id="KW-1185">Reference proteome</keyword>
<gene>
    <name evidence="2" type="ORF">VN97_g12139</name>
</gene>
<name>A0AAI9T5W5_PENTH</name>
<dbReference type="EMBL" id="LACB01000812">
    <property type="protein sequence ID" value="KAJ9481345.1"/>
    <property type="molecule type" value="Genomic_DNA"/>
</dbReference>
<evidence type="ECO:0000313" key="3">
    <source>
        <dbReference type="Proteomes" id="UP001227192"/>
    </source>
</evidence>
<feature type="region of interest" description="Disordered" evidence="1">
    <location>
        <begin position="1"/>
        <end position="21"/>
    </location>
</feature>
<organism evidence="2 3">
    <name type="scientific">Penicillium thymicola</name>
    <dbReference type="NCBI Taxonomy" id="293382"/>
    <lineage>
        <taxon>Eukaryota</taxon>
        <taxon>Fungi</taxon>
        <taxon>Dikarya</taxon>
        <taxon>Ascomycota</taxon>
        <taxon>Pezizomycotina</taxon>
        <taxon>Eurotiomycetes</taxon>
        <taxon>Eurotiomycetidae</taxon>
        <taxon>Eurotiales</taxon>
        <taxon>Aspergillaceae</taxon>
        <taxon>Penicillium</taxon>
    </lineage>
</organism>
<reference evidence="2" key="2">
    <citation type="journal article" date="2016" name="Fungal Biol.">
        <title>Ochratoxin A production by Penicillium thymicola.</title>
        <authorList>
            <person name="Nguyen H.D.T."/>
            <person name="McMullin D.R."/>
            <person name="Ponomareva E."/>
            <person name="Riley R."/>
            <person name="Pomraning K.R."/>
            <person name="Baker S.E."/>
            <person name="Seifert K.A."/>
        </authorList>
    </citation>
    <scope>NUCLEOTIDE SEQUENCE</scope>
    <source>
        <strain evidence="2">DAOM 180753</strain>
    </source>
</reference>
<evidence type="ECO:0000256" key="1">
    <source>
        <dbReference type="SAM" id="MobiDB-lite"/>
    </source>
</evidence>
<reference evidence="2" key="1">
    <citation type="submission" date="2015-06" db="EMBL/GenBank/DDBJ databases">
        <authorList>
            <person name="Nguyen H."/>
        </authorList>
    </citation>
    <scope>NUCLEOTIDE SEQUENCE</scope>
    <source>
        <strain evidence="2">DAOM 180753</strain>
    </source>
</reference>
<evidence type="ECO:0000313" key="2">
    <source>
        <dbReference type="EMBL" id="KAJ9481345.1"/>
    </source>
</evidence>
<dbReference type="Proteomes" id="UP001227192">
    <property type="component" value="Unassembled WGS sequence"/>
</dbReference>
<sequence>MCKTEFTSRSSDSPAESQSDGIERPCVVVQRYEIDFFISEGYMSLYIQQLAKLISNQLGRLCRHFGANSEGAAWFLICTSLIS</sequence>
<protein>
    <submittedName>
        <fullName evidence="2">Uncharacterized protein</fullName>
    </submittedName>
</protein>
<dbReference type="AlphaFoldDB" id="A0AAI9T5W5"/>
<comment type="caution">
    <text evidence="2">The sequence shown here is derived from an EMBL/GenBank/DDBJ whole genome shotgun (WGS) entry which is preliminary data.</text>
</comment>
<proteinExistence type="predicted"/>
<accession>A0AAI9T5W5</accession>